<organism evidence="5 6">
    <name type="scientific">Huiozyma naganishii (strain ATCC MYA-139 / BCRC 22969 / CBS 8797 / KCTC 17520 / NBRC 10181 / NCYC 3082 / Yp74L-3)</name>
    <name type="common">Yeast</name>
    <name type="synonym">Kazachstania naganishii</name>
    <dbReference type="NCBI Taxonomy" id="1071383"/>
    <lineage>
        <taxon>Eukaryota</taxon>
        <taxon>Fungi</taxon>
        <taxon>Dikarya</taxon>
        <taxon>Ascomycota</taxon>
        <taxon>Saccharomycotina</taxon>
        <taxon>Saccharomycetes</taxon>
        <taxon>Saccharomycetales</taxon>
        <taxon>Saccharomycetaceae</taxon>
        <taxon>Huiozyma</taxon>
    </lineage>
</organism>
<keyword evidence="2" id="KW-0378">Hydrolase</keyword>
<dbReference type="Proteomes" id="UP000006310">
    <property type="component" value="Chromosome 4"/>
</dbReference>
<feature type="domain" description="Fungal lipase-type" evidence="4">
    <location>
        <begin position="114"/>
        <end position="279"/>
    </location>
</feature>
<feature type="chain" id="PRO_5003797478" description="triacylglycerol lipase" evidence="3">
    <location>
        <begin position="21"/>
        <end position="346"/>
    </location>
</feature>
<dbReference type="EMBL" id="HE978317">
    <property type="protein sequence ID" value="CCK69871.1"/>
    <property type="molecule type" value="Genomic_DNA"/>
</dbReference>
<dbReference type="OMA" id="YEHRAYF"/>
<evidence type="ECO:0000256" key="1">
    <source>
        <dbReference type="ARBA" id="ARBA00013279"/>
    </source>
</evidence>
<dbReference type="STRING" id="1071383.J7S6N0"/>
<evidence type="ECO:0000256" key="2">
    <source>
        <dbReference type="ARBA" id="ARBA00022801"/>
    </source>
</evidence>
<reference evidence="5 6" key="1">
    <citation type="journal article" date="2011" name="Proc. Natl. Acad. Sci. U.S.A.">
        <title>Evolutionary erosion of yeast sex chromosomes by mating-type switching accidents.</title>
        <authorList>
            <person name="Gordon J.L."/>
            <person name="Armisen D."/>
            <person name="Proux-Wera E."/>
            <person name="Oheigeartaigh S.S."/>
            <person name="Byrne K.P."/>
            <person name="Wolfe K.H."/>
        </authorList>
    </citation>
    <scope>NUCLEOTIDE SEQUENCE [LARGE SCALE GENOMIC DNA]</scope>
    <source>
        <strain evidence="6">ATCC MYA-139 / BCRC 22969 / CBS 8797 / CCRC 22969 / KCTC 17520 / NBRC 10181 / NCYC 3082</strain>
    </source>
</reference>
<dbReference type="AlphaFoldDB" id="J7S6N0"/>
<dbReference type="HOGENOM" id="CLU_032957_3_0_1"/>
<evidence type="ECO:0000259" key="4">
    <source>
        <dbReference type="Pfam" id="PF01764"/>
    </source>
</evidence>
<dbReference type="GO" id="GO:0006629">
    <property type="term" value="P:lipid metabolic process"/>
    <property type="evidence" value="ECO:0007669"/>
    <property type="project" value="InterPro"/>
</dbReference>
<dbReference type="KEGG" id="kng:KNAG_0D01190"/>
<keyword evidence="3" id="KW-0732">Signal</keyword>
<dbReference type="PANTHER" id="PTHR46640">
    <property type="entry name" value="TRIACYLGLYCEROL LIPASE, PUTATIVE (AFU_ORTHOLOGUE AFUA_6G06510)-RELATED"/>
    <property type="match status" value="1"/>
</dbReference>
<dbReference type="InterPro" id="IPR002921">
    <property type="entry name" value="Fungal_lipase-type"/>
</dbReference>
<dbReference type="PANTHER" id="PTHR46640:SF3">
    <property type="entry name" value="LIPASE LIH1-RELATED"/>
    <property type="match status" value="1"/>
</dbReference>
<evidence type="ECO:0000313" key="5">
    <source>
        <dbReference type="EMBL" id="CCK69871.1"/>
    </source>
</evidence>
<dbReference type="GeneID" id="34525560"/>
<keyword evidence="6" id="KW-1185">Reference proteome</keyword>
<evidence type="ECO:0000256" key="3">
    <source>
        <dbReference type="SAM" id="SignalP"/>
    </source>
</evidence>
<dbReference type="SUPFAM" id="SSF53474">
    <property type="entry name" value="alpha/beta-Hydrolases"/>
    <property type="match status" value="1"/>
</dbReference>
<sequence length="346" mass="40112">MVVCFGVVWVVCILVGCVLSYPAADKRPFFTPEIYDRLVYFSKACALTSCITRDQLSTGKTLYDNGCPKHIRFCNDLEENPTADRTKISMVLAAQRGELGTGYVIVDYVREVVIMAFRSSTTTQDWISDFTTLPIDYEPVSKEDYEELIEKGEIRECANCKLHRGFHRFTETLSREFLDRMEQILERYPNYKTVVIGHSLGGAMASIAAIELRLKGYHPMVLMYAPPKIFNSEMKEWVDELFETREIHEQIMESGVMKFNKGFFRVVHAQDYIPMIPPFFESAGVEIFINKREIPHTIDDLEYRGIYNIPVAEMTIRDNMNKLARKWLHTYEHQNYFITLMGCKGF</sequence>
<reference evidence="6" key="2">
    <citation type="submission" date="2012-08" db="EMBL/GenBank/DDBJ databases">
        <title>Genome sequence of Kazachstania naganishii.</title>
        <authorList>
            <person name="Gordon J.L."/>
            <person name="Armisen D."/>
            <person name="Proux-Wera E."/>
            <person name="OhEigeartaigh S.S."/>
            <person name="Byrne K.P."/>
            <person name="Wolfe K.H."/>
        </authorList>
    </citation>
    <scope>NUCLEOTIDE SEQUENCE [LARGE SCALE GENOMIC DNA]</scope>
    <source>
        <strain evidence="6">ATCC MYA-139 / BCRC 22969 / CBS 8797 / CCRC 22969 / KCTC 17520 / NBRC 10181 / NCYC 3082</strain>
    </source>
</reference>
<dbReference type="OrthoDB" id="406844at2759"/>
<accession>J7S6N0</accession>
<proteinExistence type="predicted"/>
<feature type="signal peptide" evidence="3">
    <location>
        <begin position="1"/>
        <end position="20"/>
    </location>
</feature>
<dbReference type="eggNOG" id="KOG4569">
    <property type="taxonomic scope" value="Eukaryota"/>
</dbReference>
<name>J7S6N0_HUIN7</name>
<dbReference type="Gene3D" id="3.40.50.1820">
    <property type="entry name" value="alpha/beta hydrolase"/>
    <property type="match status" value="1"/>
</dbReference>
<dbReference type="GO" id="GO:0004806">
    <property type="term" value="F:triacylglycerol lipase activity"/>
    <property type="evidence" value="ECO:0007669"/>
    <property type="project" value="UniProtKB-EC"/>
</dbReference>
<protein>
    <recommendedName>
        <fullName evidence="1">triacylglycerol lipase</fullName>
        <ecNumber evidence="1">3.1.1.3</ecNumber>
    </recommendedName>
</protein>
<dbReference type="Pfam" id="PF01764">
    <property type="entry name" value="Lipase_3"/>
    <property type="match status" value="1"/>
</dbReference>
<dbReference type="CDD" id="cd00519">
    <property type="entry name" value="Lipase_3"/>
    <property type="match status" value="1"/>
</dbReference>
<dbReference type="EC" id="3.1.1.3" evidence="1"/>
<dbReference type="RefSeq" id="XP_022464117.1">
    <property type="nucleotide sequence ID" value="XM_022607531.1"/>
</dbReference>
<dbReference type="InterPro" id="IPR029058">
    <property type="entry name" value="AB_hydrolase_fold"/>
</dbReference>
<dbReference type="InterPro" id="IPR051299">
    <property type="entry name" value="AB_hydrolase_lip/est"/>
</dbReference>
<evidence type="ECO:0000313" key="6">
    <source>
        <dbReference type="Proteomes" id="UP000006310"/>
    </source>
</evidence>
<gene>
    <name evidence="5" type="primary">KNAG0D01190</name>
    <name evidence="5" type="ordered locus">KNAG_0D01190</name>
</gene>